<feature type="chain" id="PRO_5044291029" description="Signal recognition particle SRP54 subunit M-domain domain-containing protein" evidence="2">
    <location>
        <begin position="24"/>
        <end position="250"/>
    </location>
</feature>
<accession>A0A0D3IE28</accession>
<feature type="region of interest" description="Disordered" evidence="1">
    <location>
        <begin position="218"/>
        <end position="250"/>
    </location>
</feature>
<dbReference type="GO" id="GO:0048500">
    <property type="term" value="C:signal recognition particle"/>
    <property type="evidence" value="ECO:0007669"/>
    <property type="project" value="InterPro"/>
</dbReference>
<sequence length="250" mass="26707">MAATSQLRLLFGATLLLVPPADGLVASPRFAPRTAALRAAAVSMQLPNIGAGVGKFMKSMTGGSTDDLGLSDDEKEAMEERFKKGEMSFEDFLKQVQLMQRVGSLSSMVSKVPGLGGKVPDARQLEEGQKRLTRYSKFVEQMSEEEKLQPELIINEAQQLKNGGAAGERLLRIGTAAGGEAQEVAKFALEFNVMRGAAVKFAAGESPESIQRDMAAEQAAVSGPKNRAMRRMAKKQSKKKGKAGAGGFGR</sequence>
<dbReference type="KEGG" id="ehx:EMIHUDRAFT_350646"/>
<dbReference type="Gene3D" id="1.10.260.30">
    <property type="entry name" value="Signal recognition particle, SRP54 subunit, M-domain"/>
    <property type="match status" value="1"/>
</dbReference>
<dbReference type="GO" id="GO:0006614">
    <property type="term" value="P:SRP-dependent cotranslational protein targeting to membrane"/>
    <property type="evidence" value="ECO:0007669"/>
    <property type="project" value="InterPro"/>
</dbReference>
<dbReference type="PANTHER" id="PTHR11564:SF5">
    <property type="entry name" value="SIGNAL RECOGNITION PARTICLE SUBUNIT SRP54"/>
    <property type="match status" value="1"/>
</dbReference>
<dbReference type="PANTHER" id="PTHR11564">
    <property type="entry name" value="SIGNAL RECOGNITION PARTICLE 54K PROTEIN SRP54"/>
    <property type="match status" value="1"/>
</dbReference>
<dbReference type="InterPro" id="IPR004125">
    <property type="entry name" value="Signal_recog_particle_SRP54_M"/>
</dbReference>
<evidence type="ECO:0000256" key="2">
    <source>
        <dbReference type="SAM" id="SignalP"/>
    </source>
</evidence>
<dbReference type="EnsemblProtists" id="EOD09513">
    <property type="protein sequence ID" value="EOD09513"/>
    <property type="gene ID" value="EMIHUDRAFT_350646"/>
</dbReference>
<dbReference type="Pfam" id="PF02978">
    <property type="entry name" value="SRP_SPB"/>
    <property type="match status" value="1"/>
</dbReference>
<organism evidence="4 5">
    <name type="scientific">Emiliania huxleyi (strain CCMP1516)</name>
    <dbReference type="NCBI Taxonomy" id="280463"/>
    <lineage>
        <taxon>Eukaryota</taxon>
        <taxon>Haptista</taxon>
        <taxon>Haptophyta</taxon>
        <taxon>Prymnesiophyceae</taxon>
        <taxon>Isochrysidales</taxon>
        <taxon>Noelaerhabdaceae</taxon>
        <taxon>Emiliania</taxon>
    </lineage>
</organism>
<name>A0A0D3IE28_EMIH1</name>
<reference evidence="5" key="1">
    <citation type="journal article" date="2013" name="Nature">
        <title>Pan genome of the phytoplankton Emiliania underpins its global distribution.</title>
        <authorList>
            <person name="Read B.A."/>
            <person name="Kegel J."/>
            <person name="Klute M.J."/>
            <person name="Kuo A."/>
            <person name="Lefebvre S.C."/>
            <person name="Maumus F."/>
            <person name="Mayer C."/>
            <person name="Miller J."/>
            <person name="Monier A."/>
            <person name="Salamov A."/>
            <person name="Young J."/>
            <person name="Aguilar M."/>
            <person name="Claverie J.M."/>
            <person name="Frickenhaus S."/>
            <person name="Gonzalez K."/>
            <person name="Herman E.K."/>
            <person name="Lin Y.C."/>
            <person name="Napier J."/>
            <person name="Ogata H."/>
            <person name="Sarno A.F."/>
            <person name="Shmutz J."/>
            <person name="Schroeder D."/>
            <person name="de Vargas C."/>
            <person name="Verret F."/>
            <person name="von Dassow P."/>
            <person name="Valentin K."/>
            <person name="Van de Peer Y."/>
            <person name="Wheeler G."/>
            <person name="Dacks J.B."/>
            <person name="Delwiche C.F."/>
            <person name="Dyhrman S.T."/>
            <person name="Glockner G."/>
            <person name="John U."/>
            <person name="Richards T."/>
            <person name="Worden A.Z."/>
            <person name="Zhang X."/>
            <person name="Grigoriev I.V."/>
            <person name="Allen A.E."/>
            <person name="Bidle K."/>
            <person name="Borodovsky M."/>
            <person name="Bowler C."/>
            <person name="Brownlee C."/>
            <person name="Cock J.M."/>
            <person name="Elias M."/>
            <person name="Gladyshev V.N."/>
            <person name="Groth M."/>
            <person name="Guda C."/>
            <person name="Hadaegh A."/>
            <person name="Iglesias-Rodriguez M.D."/>
            <person name="Jenkins J."/>
            <person name="Jones B.M."/>
            <person name="Lawson T."/>
            <person name="Leese F."/>
            <person name="Lindquist E."/>
            <person name="Lobanov A."/>
            <person name="Lomsadze A."/>
            <person name="Malik S.B."/>
            <person name="Marsh M.E."/>
            <person name="Mackinder L."/>
            <person name="Mock T."/>
            <person name="Mueller-Roeber B."/>
            <person name="Pagarete A."/>
            <person name="Parker M."/>
            <person name="Probert I."/>
            <person name="Quesneville H."/>
            <person name="Raines C."/>
            <person name="Rensing S.A."/>
            <person name="Riano-Pachon D.M."/>
            <person name="Richier S."/>
            <person name="Rokitta S."/>
            <person name="Shiraiwa Y."/>
            <person name="Soanes D.M."/>
            <person name="van der Giezen M."/>
            <person name="Wahlund T.M."/>
            <person name="Williams B."/>
            <person name="Wilson W."/>
            <person name="Wolfe G."/>
            <person name="Wurch L.L."/>
        </authorList>
    </citation>
    <scope>NUCLEOTIDE SEQUENCE</scope>
</reference>
<evidence type="ECO:0000313" key="4">
    <source>
        <dbReference type="EnsemblProtists" id="EOD09513"/>
    </source>
</evidence>
<dbReference type="AlphaFoldDB" id="A0A0D3IE28"/>
<dbReference type="GeneID" id="17255695"/>
<dbReference type="STRING" id="2903.R1BIB0"/>
<feature type="domain" description="Signal recognition particle SRP54 subunit M-domain" evidence="3">
    <location>
        <begin position="87"/>
        <end position="195"/>
    </location>
</feature>
<evidence type="ECO:0000259" key="3">
    <source>
        <dbReference type="Pfam" id="PF02978"/>
    </source>
</evidence>
<dbReference type="PaxDb" id="2903-EOD09513"/>
<dbReference type="InterPro" id="IPR022941">
    <property type="entry name" value="SRP54"/>
</dbReference>
<feature type="signal peptide" evidence="2">
    <location>
        <begin position="1"/>
        <end position="23"/>
    </location>
</feature>
<feature type="compositionally biased region" description="Basic residues" evidence="1">
    <location>
        <begin position="227"/>
        <end position="242"/>
    </location>
</feature>
<dbReference type="GO" id="GO:0005525">
    <property type="term" value="F:GTP binding"/>
    <property type="evidence" value="ECO:0007669"/>
    <property type="project" value="InterPro"/>
</dbReference>
<dbReference type="Proteomes" id="UP000013827">
    <property type="component" value="Unassembled WGS sequence"/>
</dbReference>
<proteinExistence type="predicted"/>
<keyword evidence="5" id="KW-1185">Reference proteome</keyword>
<dbReference type="RefSeq" id="XP_005761942.1">
    <property type="nucleotide sequence ID" value="XM_005761885.1"/>
</dbReference>
<dbReference type="InterPro" id="IPR036891">
    <property type="entry name" value="Signal_recog_part_SRP54_M_sf"/>
</dbReference>
<reference evidence="4" key="2">
    <citation type="submission" date="2024-10" db="UniProtKB">
        <authorList>
            <consortium name="EnsemblProtists"/>
        </authorList>
    </citation>
    <scope>IDENTIFICATION</scope>
</reference>
<evidence type="ECO:0000256" key="1">
    <source>
        <dbReference type="SAM" id="MobiDB-lite"/>
    </source>
</evidence>
<evidence type="ECO:0000313" key="5">
    <source>
        <dbReference type="Proteomes" id="UP000013827"/>
    </source>
</evidence>
<dbReference type="HOGENOM" id="CLU_1113067_0_0_1"/>
<protein>
    <recommendedName>
        <fullName evidence="3">Signal recognition particle SRP54 subunit M-domain domain-containing protein</fullName>
    </recommendedName>
</protein>
<keyword evidence="2" id="KW-0732">Signal</keyword>
<dbReference type="OMA" id="KISATHI"/>
<dbReference type="GO" id="GO:0003924">
    <property type="term" value="F:GTPase activity"/>
    <property type="evidence" value="ECO:0007669"/>
    <property type="project" value="InterPro"/>
</dbReference>
<dbReference type="GO" id="GO:0008312">
    <property type="term" value="F:7S RNA binding"/>
    <property type="evidence" value="ECO:0007669"/>
    <property type="project" value="InterPro"/>
</dbReference>
<dbReference type="SUPFAM" id="SSF47446">
    <property type="entry name" value="Signal peptide-binding domain"/>
    <property type="match status" value="1"/>
</dbReference>